<dbReference type="EMBL" id="VFOL01000001">
    <property type="protein sequence ID" value="TQL36196.1"/>
    <property type="molecule type" value="Genomic_DNA"/>
</dbReference>
<dbReference type="EMBL" id="BOQM01000009">
    <property type="protein sequence ID" value="GIM83855.1"/>
    <property type="molecule type" value="Genomic_DNA"/>
</dbReference>
<evidence type="ECO:0000313" key="3">
    <source>
        <dbReference type="Proteomes" id="UP000315983"/>
    </source>
</evidence>
<sequence>MTREPVPHDPMRPLWRCRACGAAWPCQPARLRLLAEFHGRGSDLLTHLGDLLKEASDQLRQLNGHPPDGLADRFLGWTVATEAEGSGVPATSAFESADLDLVFRAIEMIIRDHWGGRTCPRCADSGCPQLDWADAWLDRGGGAVSGH</sequence>
<dbReference type="AlphaFoldDB" id="A0A542XK47"/>
<evidence type="ECO:0008006" key="5">
    <source>
        <dbReference type="Google" id="ProtNLM"/>
    </source>
</evidence>
<keyword evidence="4" id="KW-1185">Reference proteome</keyword>
<dbReference type="RefSeq" id="WP_019030278.1">
    <property type="nucleotide sequence ID" value="NZ_BOQM01000009.1"/>
</dbReference>
<evidence type="ECO:0000313" key="2">
    <source>
        <dbReference type="EMBL" id="TQL36196.1"/>
    </source>
</evidence>
<reference evidence="2 3" key="1">
    <citation type="submission" date="2019-06" db="EMBL/GenBank/DDBJ databases">
        <title>Sequencing the genomes of 1000 actinobacteria strains.</title>
        <authorList>
            <person name="Klenk H.-P."/>
        </authorList>
    </citation>
    <scope>NUCLEOTIDE SEQUENCE [LARGE SCALE GENOMIC DNA]</scope>
    <source>
        <strain evidence="2 3">DSM 44819</strain>
    </source>
</reference>
<organism evidence="2 3">
    <name type="scientific">Salinispora arenicola</name>
    <dbReference type="NCBI Taxonomy" id="168697"/>
    <lineage>
        <taxon>Bacteria</taxon>
        <taxon>Bacillati</taxon>
        <taxon>Actinomycetota</taxon>
        <taxon>Actinomycetes</taxon>
        <taxon>Micromonosporales</taxon>
        <taxon>Micromonosporaceae</taxon>
        <taxon>Salinispora</taxon>
    </lineage>
</organism>
<proteinExistence type="predicted"/>
<evidence type="ECO:0000313" key="1">
    <source>
        <dbReference type="EMBL" id="GIM83855.1"/>
    </source>
</evidence>
<name>A0A542XK47_SALAC</name>
<accession>A0A542XK47</accession>
<comment type="caution">
    <text evidence="2">The sequence shown here is derived from an EMBL/GenBank/DDBJ whole genome shotgun (WGS) entry which is preliminary data.</text>
</comment>
<gene>
    <name evidence="2" type="ORF">FB564_1279</name>
    <name evidence="1" type="ORF">Sar04_14340</name>
</gene>
<dbReference type="Proteomes" id="UP000677457">
    <property type="component" value="Unassembled WGS sequence"/>
</dbReference>
<dbReference type="Proteomes" id="UP000315983">
    <property type="component" value="Unassembled WGS sequence"/>
</dbReference>
<evidence type="ECO:0000313" key="4">
    <source>
        <dbReference type="Proteomes" id="UP000677457"/>
    </source>
</evidence>
<dbReference type="GeneID" id="93774294"/>
<reference evidence="1 4" key="2">
    <citation type="submission" date="2021-03" db="EMBL/GenBank/DDBJ databases">
        <title>Whole genome shotgun sequence of Salinispora arenicola NBRC 105043.</title>
        <authorList>
            <person name="Komaki H."/>
            <person name="Tamura T."/>
        </authorList>
    </citation>
    <scope>NUCLEOTIDE SEQUENCE [LARGE SCALE GENOMIC DNA]</scope>
    <source>
        <strain evidence="1 4">NBRC 105043</strain>
    </source>
</reference>
<protein>
    <recommendedName>
        <fullName evidence="5">Flavin reductase</fullName>
    </recommendedName>
</protein>